<evidence type="ECO:0000256" key="1">
    <source>
        <dbReference type="SAM" id="SignalP"/>
    </source>
</evidence>
<feature type="chain" id="PRO_5022170986" evidence="1">
    <location>
        <begin position="22"/>
        <end position="133"/>
    </location>
</feature>
<reference evidence="2 3" key="1">
    <citation type="submission" date="2019-07" db="EMBL/GenBank/DDBJ databases">
        <authorList>
            <person name="Li J."/>
        </authorList>
    </citation>
    <scope>NUCLEOTIDE SEQUENCE [LARGE SCALE GENOMIC DNA]</scope>
    <source>
        <strain evidence="2 3">TKL69</strain>
    </source>
</reference>
<proteinExistence type="predicted"/>
<dbReference type="Pfam" id="PF13027">
    <property type="entry name" value="DUF3888"/>
    <property type="match status" value="1"/>
</dbReference>
<dbReference type="OrthoDB" id="2924893at2"/>
<dbReference type="RefSeq" id="WP_143895422.1">
    <property type="nucleotide sequence ID" value="NZ_CP041666.1"/>
</dbReference>
<keyword evidence="3" id="KW-1185">Reference proteome</keyword>
<accession>A0A516KIF2</accession>
<evidence type="ECO:0000313" key="3">
    <source>
        <dbReference type="Proteomes" id="UP000315215"/>
    </source>
</evidence>
<dbReference type="Proteomes" id="UP000315215">
    <property type="component" value="Chromosome"/>
</dbReference>
<dbReference type="EMBL" id="CP041666">
    <property type="protein sequence ID" value="QDP41161.1"/>
    <property type="molecule type" value="Genomic_DNA"/>
</dbReference>
<feature type="signal peptide" evidence="1">
    <location>
        <begin position="1"/>
        <end position="21"/>
    </location>
</feature>
<dbReference type="KEGG" id="aqt:FN924_13775"/>
<name>A0A516KIF2_9BACI</name>
<protein>
    <submittedName>
        <fullName evidence="2">DUF3888 domain-containing protein</fullName>
    </submittedName>
</protein>
<organism evidence="2 3">
    <name type="scientific">Radiobacillus deserti</name>
    <dbReference type="NCBI Taxonomy" id="2594883"/>
    <lineage>
        <taxon>Bacteria</taxon>
        <taxon>Bacillati</taxon>
        <taxon>Bacillota</taxon>
        <taxon>Bacilli</taxon>
        <taxon>Bacillales</taxon>
        <taxon>Bacillaceae</taxon>
        <taxon>Radiobacillus</taxon>
    </lineage>
</organism>
<gene>
    <name evidence="2" type="ORF">FN924_13775</name>
</gene>
<evidence type="ECO:0000313" key="2">
    <source>
        <dbReference type="EMBL" id="QDP41161.1"/>
    </source>
</evidence>
<keyword evidence="1" id="KW-0732">Signal</keyword>
<dbReference type="InterPro" id="IPR024984">
    <property type="entry name" value="DUF3888"/>
</dbReference>
<dbReference type="AlphaFoldDB" id="A0A516KIF2"/>
<sequence>MKRMIVVFVVMFSLVSHYTFAYSKTINEADTELCDTLQYALINSLRNPIDKAINEIYKEDDDAPELLSWASYQTEIVKIKQSNGVGGIYEITLKVMPYYGAHNTYGEDIIVVNSAGKLIDYEHLKTYPRIDYN</sequence>